<feature type="transmembrane region" description="Helical" evidence="12">
    <location>
        <begin position="375"/>
        <end position="393"/>
    </location>
</feature>
<accession>S1NHP4</accession>
<feature type="transmembrane region" description="Helical" evidence="12">
    <location>
        <begin position="176"/>
        <end position="193"/>
    </location>
</feature>
<dbReference type="PROSITE" id="PS51098">
    <property type="entry name" value="PTS_EIIB_TYPE_1"/>
    <property type="match status" value="1"/>
</dbReference>
<dbReference type="InterPro" id="IPR013013">
    <property type="entry name" value="PTS_EIIC_1"/>
</dbReference>
<evidence type="ECO:0000256" key="8">
    <source>
        <dbReference type="ARBA" id="ARBA00022777"/>
    </source>
</evidence>
<feature type="domain" description="PTS EIIB type-1" evidence="13">
    <location>
        <begin position="5"/>
        <end position="87"/>
    </location>
</feature>
<evidence type="ECO:0000313" key="16">
    <source>
        <dbReference type="Proteomes" id="UP000014127"/>
    </source>
</evidence>
<feature type="transmembrane region" description="Helical" evidence="12">
    <location>
        <begin position="146"/>
        <end position="169"/>
    </location>
</feature>
<keyword evidence="6" id="KW-0598">Phosphotransferase system</keyword>
<keyword evidence="9 12" id="KW-1133">Transmembrane helix</keyword>
<dbReference type="Pfam" id="PF02378">
    <property type="entry name" value="PTS_EIIC"/>
    <property type="match status" value="1"/>
</dbReference>
<keyword evidence="8" id="KW-0418">Kinase</keyword>
<evidence type="ECO:0000256" key="6">
    <source>
        <dbReference type="ARBA" id="ARBA00022683"/>
    </source>
</evidence>
<evidence type="ECO:0000313" key="15">
    <source>
        <dbReference type="EMBL" id="EOT43309.1"/>
    </source>
</evidence>
<evidence type="ECO:0000256" key="5">
    <source>
        <dbReference type="ARBA" id="ARBA00022679"/>
    </source>
</evidence>
<dbReference type="GO" id="GO:0015771">
    <property type="term" value="P:trehalose transport"/>
    <property type="evidence" value="ECO:0007669"/>
    <property type="project" value="TreeGrafter"/>
</dbReference>
<dbReference type="EMBL" id="AHYR01000003">
    <property type="protein sequence ID" value="EOT43309.1"/>
    <property type="molecule type" value="Genomic_DNA"/>
</dbReference>
<dbReference type="InterPro" id="IPR050558">
    <property type="entry name" value="PTS_Sugar-Specific_Components"/>
</dbReference>
<feature type="transmembrane region" description="Helical" evidence="12">
    <location>
        <begin position="260"/>
        <end position="285"/>
    </location>
</feature>
<dbReference type="eggNOG" id="COG1263">
    <property type="taxonomic scope" value="Bacteria"/>
</dbReference>
<proteinExistence type="predicted"/>
<dbReference type="InterPro" id="IPR003352">
    <property type="entry name" value="PTS_EIIC"/>
</dbReference>
<dbReference type="InterPro" id="IPR001996">
    <property type="entry name" value="PTS_IIB_1"/>
</dbReference>
<keyword evidence="16" id="KW-1185">Reference proteome</keyword>
<dbReference type="GO" id="GO:0090589">
    <property type="term" value="F:protein-phosphocysteine-trehalose phosphotransferase system transporter activity"/>
    <property type="evidence" value="ECO:0007669"/>
    <property type="project" value="TreeGrafter"/>
</dbReference>
<evidence type="ECO:0000259" key="14">
    <source>
        <dbReference type="PROSITE" id="PS51103"/>
    </source>
</evidence>
<feature type="transmembrane region" description="Helical" evidence="12">
    <location>
        <begin position="305"/>
        <end position="328"/>
    </location>
</feature>
<comment type="subcellular location">
    <subcellularLocation>
        <location evidence="1">Cell membrane</location>
        <topology evidence="1">Multi-pass membrane protein</topology>
    </subcellularLocation>
</comment>
<organism evidence="15 16">
    <name type="scientific">Enterococcus dispar ATCC 51266</name>
    <dbReference type="NCBI Taxonomy" id="1139219"/>
    <lineage>
        <taxon>Bacteria</taxon>
        <taxon>Bacillati</taxon>
        <taxon>Bacillota</taxon>
        <taxon>Bacilli</taxon>
        <taxon>Lactobacillales</taxon>
        <taxon>Enterococcaceae</taxon>
        <taxon>Enterococcus</taxon>
    </lineage>
</organism>
<dbReference type="eggNOG" id="COG1264">
    <property type="taxonomic scope" value="Bacteria"/>
</dbReference>
<evidence type="ECO:0000256" key="7">
    <source>
        <dbReference type="ARBA" id="ARBA00022692"/>
    </source>
</evidence>
<sequence>MSKHTQLAENIIKLVGGQKNIKSLRHCITRLRFELYDELNADTDAINSLDGVITVVKASGQYQVVIGNEVADVYEEINNQLKSNKVVEHEDYEDSTKGNKVNILDKFINFISSLFQPFLGALAAAGMIKGLVAIFGSFGLNVDNSGLVAILNIAGDGFFQFLPIMLAVTAARSLKLNVFSALAIASALLYPTIDSLASGNSAFILFENTIFQSDVYQTFLGLPIILPPGGYYATIIPIIIAIWFGAKIEKIAKKTIPKSVQTFFVPFAVLLIAIPISILIIGPAASWSSDLVGALFKYLYELNTILFGVLIGGLWQLLVMFGLHWGLIPIAILQVVEQGYSPIFGASDVAWAGVMGVLLAVFFKAKDTQTKEITLPATLSSFFGITEPGVYGTLLPQKHLFIIALIASGIGGGYSGYFDVVPYRMGGLGIFSLASYIPDSGEITMNVWHRLISYILTFIIAFIITLVYEQRRELKAEKNIRPVEDGTRTSGNG</sequence>
<evidence type="ECO:0000256" key="9">
    <source>
        <dbReference type="ARBA" id="ARBA00022989"/>
    </source>
</evidence>
<dbReference type="Gene3D" id="3.30.1360.60">
    <property type="entry name" value="Glucose permease domain IIB"/>
    <property type="match status" value="1"/>
</dbReference>
<dbReference type="PROSITE" id="PS01035">
    <property type="entry name" value="PTS_EIIB_TYPE_1_CYS"/>
    <property type="match status" value="1"/>
</dbReference>
<feature type="transmembrane region" description="Helical" evidence="12">
    <location>
        <begin position="451"/>
        <end position="468"/>
    </location>
</feature>
<dbReference type="GO" id="GO:0005886">
    <property type="term" value="C:plasma membrane"/>
    <property type="evidence" value="ECO:0007669"/>
    <property type="project" value="UniProtKB-SubCell"/>
</dbReference>
<evidence type="ECO:0000256" key="1">
    <source>
        <dbReference type="ARBA" id="ARBA00004651"/>
    </source>
</evidence>
<dbReference type="HOGENOM" id="CLU_012312_2_0_9"/>
<dbReference type="SUPFAM" id="SSF55604">
    <property type="entry name" value="Glucose permease domain IIB"/>
    <property type="match status" value="1"/>
</dbReference>
<dbReference type="GO" id="GO:0008982">
    <property type="term" value="F:protein-N(PI)-phosphohistidine-sugar phosphotransferase activity"/>
    <property type="evidence" value="ECO:0007669"/>
    <property type="project" value="InterPro"/>
</dbReference>
<dbReference type="InterPro" id="IPR036878">
    <property type="entry name" value="Glu_permease_IIB"/>
</dbReference>
<keyword evidence="5" id="KW-0808">Transferase</keyword>
<dbReference type="PROSITE" id="PS51103">
    <property type="entry name" value="PTS_EIIC_TYPE_1"/>
    <property type="match status" value="1"/>
</dbReference>
<feature type="transmembrane region" description="Helical" evidence="12">
    <location>
        <begin position="118"/>
        <end position="140"/>
    </location>
</feature>
<evidence type="ECO:0000256" key="10">
    <source>
        <dbReference type="ARBA" id="ARBA00023136"/>
    </source>
</evidence>
<comment type="caution">
    <text evidence="15">The sequence shown here is derived from an EMBL/GenBank/DDBJ whole genome shotgun (WGS) entry which is preliminary data.</text>
</comment>
<keyword evidence="3" id="KW-1003">Cell membrane</keyword>
<feature type="transmembrane region" description="Helical" evidence="12">
    <location>
        <begin position="340"/>
        <end position="363"/>
    </location>
</feature>
<evidence type="ECO:0000256" key="12">
    <source>
        <dbReference type="SAM" id="Phobius"/>
    </source>
</evidence>
<keyword evidence="2" id="KW-0813">Transport</keyword>
<dbReference type="OrthoDB" id="9769191at2"/>
<dbReference type="FunFam" id="3.30.1360.60:FF:000001">
    <property type="entry name" value="PTS system glucose-specific IIBC component PtsG"/>
    <property type="match status" value="1"/>
</dbReference>
<dbReference type="InterPro" id="IPR018113">
    <property type="entry name" value="PTrfase_EIIB_Cys"/>
</dbReference>
<feature type="transmembrane region" description="Helical" evidence="12">
    <location>
        <begin position="400"/>
        <end position="418"/>
    </location>
</feature>
<dbReference type="PANTHER" id="PTHR30175:SF1">
    <property type="entry name" value="PTS SYSTEM ARBUTIN-, CELLOBIOSE-, AND SALICIN-SPECIFIC EIIBC COMPONENT-RELATED"/>
    <property type="match status" value="1"/>
</dbReference>
<dbReference type="RefSeq" id="WP_016171847.1">
    <property type="nucleotide sequence ID" value="NZ_ASWK01000001.1"/>
</dbReference>
<keyword evidence="10 12" id="KW-0472">Membrane</keyword>
<dbReference type="GO" id="GO:0016301">
    <property type="term" value="F:kinase activity"/>
    <property type="evidence" value="ECO:0007669"/>
    <property type="project" value="UniProtKB-KW"/>
</dbReference>
<feature type="active site" description="Phosphocysteine intermediate; for EIIB activity" evidence="11">
    <location>
        <position position="27"/>
    </location>
</feature>
<dbReference type="GO" id="GO:0009401">
    <property type="term" value="P:phosphoenolpyruvate-dependent sugar phosphotransferase system"/>
    <property type="evidence" value="ECO:0007669"/>
    <property type="project" value="UniProtKB-KW"/>
</dbReference>
<evidence type="ECO:0000256" key="4">
    <source>
        <dbReference type="ARBA" id="ARBA00022597"/>
    </source>
</evidence>
<evidence type="ECO:0000256" key="2">
    <source>
        <dbReference type="ARBA" id="ARBA00022448"/>
    </source>
</evidence>
<dbReference type="PANTHER" id="PTHR30175">
    <property type="entry name" value="PHOSPHOTRANSFERASE SYSTEM TRANSPORT PROTEIN"/>
    <property type="match status" value="1"/>
</dbReference>
<protein>
    <submittedName>
        <fullName evidence="15">Uncharacterized protein</fullName>
    </submittedName>
</protein>
<gene>
    <name evidence="15" type="ORF">OMK_00663</name>
</gene>
<dbReference type="Pfam" id="PF00367">
    <property type="entry name" value="PTS_EIIB"/>
    <property type="match status" value="1"/>
</dbReference>
<dbReference type="STRING" id="44009.RV01_GL000210"/>
<evidence type="ECO:0000256" key="11">
    <source>
        <dbReference type="PROSITE-ProRule" id="PRU00421"/>
    </source>
</evidence>
<feature type="transmembrane region" description="Helical" evidence="12">
    <location>
        <begin position="229"/>
        <end position="248"/>
    </location>
</feature>
<keyword evidence="4" id="KW-0762">Sugar transport</keyword>
<dbReference type="AlphaFoldDB" id="S1NHP4"/>
<dbReference type="Proteomes" id="UP000014127">
    <property type="component" value="Unassembled WGS sequence"/>
</dbReference>
<keyword evidence="7 12" id="KW-0812">Transmembrane</keyword>
<dbReference type="CDD" id="cd00212">
    <property type="entry name" value="PTS_IIB_glc"/>
    <property type="match status" value="1"/>
</dbReference>
<reference evidence="15 16" key="1">
    <citation type="submission" date="2013-03" db="EMBL/GenBank/DDBJ databases">
        <title>The Genome Sequence of Enterococcus dispar ATCC_51266 (Illumina only assembly).</title>
        <authorList>
            <consortium name="The Broad Institute Genomics Platform"/>
            <consortium name="The Broad Institute Genome Sequencing Center for Infectious Disease"/>
            <person name="Earl A."/>
            <person name="Russ C."/>
            <person name="Gilmore M."/>
            <person name="Surin D."/>
            <person name="Walker B."/>
            <person name="Young S."/>
            <person name="Zeng Q."/>
            <person name="Gargeya S."/>
            <person name="Fitzgerald M."/>
            <person name="Haas B."/>
            <person name="Abouelleil A."/>
            <person name="Allen A.W."/>
            <person name="Alvarado L."/>
            <person name="Arachchi H.M."/>
            <person name="Berlin A.M."/>
            <person name="Chapman S.B."/>
            <person name="Gainer-Dewar J."/>
            <person name="Goldberg J."/>
            <person name="Griggs A."/>
            <person name="Gujja S."/>
            <person name="Hansen M."/>
            <person name="Howarth C."/>
            <person name="Imamovic A."/>
            <person name="Ireland A."/>
            <person name="Larimer J."/>
            <person name="McCowan C."/>
            <person name="Murphy C."/>
            <person name="Pearson M."/>
            <person name="Poon T.W."/>
            <person name="Priest M."/>
            <person name="Roberts A."/>
            <person name="Saif S."/>
            <person name="Shea T."/>
            <person name="Sisk P."/>
            <person name="Sykes S."/>
            <person name="Wortman J."/>
            <person name="Nusbaum C."/>
            <person name="Birren B."/>
        </authorList>
    </citation>
    <scope>NUCLEOTIDE SEQUENCE [LARGE SCALE GENOMIC DNA]</scope>
    <source>
        <strain evidence="15 16">ATCC 51266</strain>
    </source>
</reference>
<evidence type="ECO:0000259" key="13">
    <source>
        <dbReference type="PROSITE" id="PS51098"/>
    </source>
</evidence>
<evidence type="ECO:0000256" key="3">
    <source>
        <dbReference type="ARBA" id="ARBA00022475"/>
    </source>
</evidence>
<feature type="domain" description="PTS EIIC type-1" evidence="14">
    <location>
        <begin position="109"/>
        <end position="480"/>
    </location>
</feature>
<dbReference type="PATRIC" id="fig|1139219.3.peg.631"/>
<name>S1NHP4_9ENTE</name>